<dbReference type="RefSeq" id="WP_104374310.1">
    <property type="nucleotide sequence ID" value="NZ_PSZC01000002.1"/>
</dbReference>
<dbReference type="InterPro" id="IPR051785">
    <property type="entry name" value="MMCE/EMCE_epimerase"/>
</dbReference>
<dbReference type="SUPFAM" id="SSF54593">
    <property type="entry name" value="Glyoxalase/Bleomycin resistance protein/Dihydroxybiphenyl dioxygenase"/>
    <property type="match status" value="1"/>
</dbReference>
<proteinExistence type="predicted"/>
<dbReference type="InterPro" id="IPR004360">
    <property type="entry name" value="Glyas_Fos-R_dOase_dom"/>
</dbReference>
<protein>
    <recommendedName>
        <fullName evidence="2">VOC domain-containing protein</fullName>
    </recommendedName>
</protein>
<dbReference type="InterPro" id="IPR037523">
    <property type="entry name" value="VOC_core"/>
</dbReference>
<dbReference type="Pfam" id="PF00903">
    <property type="entry name" value="Glyoxalase"/>
    <property type="match status" value="1"/>
</dbReference>
<dbReference type="PROSITE" id="PS51819">
    <property type="entry name" value="VOC"/>
    <property type="match status" value="1"/>
</dbReference>
<dbReference type="EMBL" id="PSZC01000002">
    <property type="protein sequence ID" value="PPJ39347.1"/>
    <property type="molecule type" value="Genomic_DNA"/>
</dbReference>
<gene>
    <name evidence="3" type="ORF">C5E45_04100</name>
</gene>
<sequence length="283" mass="31114">MSTALVVERLGHVNMFVEDHAGITSRYRDIFDASVFMDFTEPEVGARNTLWLVGDTCFEAFTPTDSAGAIARWIDRYGAGWHSLEWTVNDLDDARDVLRKHGIRITDDRPGSYLFTHPRDLHGLCVELTTHHFPGDKRDEDGWAPTYWADEHPLGIQGEPVIRLGSSEPEKAAAAVAELVGSETTATENSAHNTLGFRVPLADHAVEFVASRSGGDNDLVGRFLADHGERVINVELGIASLDRARAFLASKSITFEQWGAQSLLLPGREMFGTPVVLSERGTA</sequence>
<dbReference type="GO" id="GO:0004493">
    <property type="term" value="F:methylmalonyl-CoA epimerase activity"/>
    <property type="evidence" value="ECO:0007669"/>
    <property type="project" value="TreeGrafter"/>
</dbReference>
<evidence type="ECO:0000313" key="4">
    <source>
        <dbReference type="Proteomes" id="UP000239874"/>
    </source>
</evidence>
<reference evidence="3 4" key="1">
    <citation type="submission" date="2018-02" db="EMBL/GenBank/DDBJ databases">
        <title>8 Nocardia nova and 1 Nocardia cyriacigeorgica strain used for evolution to TMP-SMX.</title>
        <authorList>
            <person name="Mehta H."/>
            <person name="Weng J."/>
            <person name="Shamoo Y."/>
        </authorList>
    </citation>
    <scope>NUCLEOTIDE SEQUENCE [LARGE SCALE GENOMIC DNA]</scope>
    <source>
        <strain evidence="3 4">MDA3139</strain>
    </source>
</reference>
<dbReference type="AlphaFoldDB" id="A0A2S6AVP4"/>
<dbReference type="Proteomes" id="UP000239874">
    <property type="component" value="Unassembled WGS sequence"/>
</dbReference>
<dbReference type="PANTHER" id="PTHR43048:SF3">
    <property type="entry name" value="METHYLMALONYL-COA EPIMERASE, MITOCHONDRIAL"/>
    <property type="match status" value="1"/>
</dbReference>
<name>A0A2S6AVP4_9NOCA</name>
<feature type="domain" description="VOC" evidence="2">
    <location>
        <begin position="9"/>
        <end position="131"/>
    </location>
</feature>
<dbReference type="GO" id="GO:0046491">
    <property type="term" value="P:L-methylmalonyl-CoA metabolic process"/>
    <property type="evidence" value="ECO:0007669"/>
    <property type="project" value="TreeGrafter"/>
</dbReference>
<dbReference type="PANTHER" id="PTHR43048">
    <property type="entry name" value="METHYLMALONYL-COA EPIMERASE"/>
    <property type="match status" value="1"/>
</dbReference>
<dbReference type="GO" id="GO:0046872">
    <property type="term" value="F:metal ion binding"/>
    <property type="evidence" value="ECO:0007669"/>
    <property type="project" value="UniProtKB-KW"/>
</dbReference>
<evidence type="ECO:0000259" key="2">
    <source>
        <dbReference type="PROSITE" id="PS51819"/>
    </source>
</evidence>
<accession>A0A2S6AVP4</accession>
<evidence type="ECO:0000256" key="1">
    <source>
        <dbReference type="ARBA" id="ARBA00022723"/>
    </source>
</evidence>
<organism evidence="3 4">
    <name type="scientific">Nocardia nova</name>
    <dbReference type="NCBI Taxonomy" id="37330"/>
    <lineage>
        <taxon>Bacteria</taxon>
        <taxon>Bacillati</taxon>
        <taxon>Actinomycetota</taxon>
        <taxon>Actinomycetes</taxon>
        <taxon>Mycobacteriales</taxon>
        <taxon>Nocardiaceae</taxon>
        <taxon>Nocardia</taxon>
    </lineage>
</organism>
<comment type="caution">
    <text evidence="3">The sequence shown here is derived from an EMBL/GenBank/DDBJ whole genome shotgun (WGS) entry which is preliminary data.</text>
</comment>
<dbReference type="InterPro" id="IPR029068">
    <property type="entry name" value="Glyas_Bleomycin-R_OHBP_Dase"/>
</dbReference>
<dbReference type="Gene3D" id="3.10.180.10">
    <property type="entry name" value="2,3-Dihydroxybiphenyl 1,2-Dioxygenase, domain 1"/>
    <property type="match status" value="1"/>
</dbReference>
<evidence type="ECO:0000313" key="3">
    <source>
        <dbReference type="EMBL" id="PPJ39347.1"/>
    </source>
</evidence>
<dbReference type="OrthoDB" id="5184180at2"/>
<keyword evidence="1" id="KW-0479">Metal-binding</keyword>